<comment type="caution">
    <text evidence="2">The sequence shown here is derived from an EMBL/GenBank/DDBJ whole genome shotgun (WGS) entry which is preliminary data.</text>
</comment>
<proteinExistence type="predicted"/>
<feature type="transmembrane region" description="Helical" evidence="1">
    <location>
        <begin position="6"/>
        <end position="24"/>
    </location>
</feature>
<dbReference type="RefSeq" id="WP_019399465.1">
    <property type="nucleotide sequence ID" value="NZ_VLJS01000080.1"/>
</dbReference>
<evidence type="ECO:0000256" key="1">
    <source>
        <dbReference type="SAM" id="Phobius"/>
    </source>
</evidence>
<keyword evidence="3" id="KW-1185">Reference proteome</keyword>
<gene>
    <name evidence="2" type="ORF">L613_000500000760</name>
</gene>
<name>A0A562D8X9_9GAMM</name>
<dbReference type="Proteomes" id="UP000321583">
    <property type="component" value="Unassembled WGS sequence"/>
</dbReference>
<evidence type="ECO:0000313" key="3">
    <source>
        <dbReference type="Proteomes" id="UP000321583"/>
    </source>
</evidence>
<accession>A0A562D8X9</accession>
<reference evidence="2 3" key="1">
    <citation type="submission" date="2019-07" db="EMBL/GenBank/DDBJ databases">
        <title>Genome sequencing of lignin-degrading bacterial isolates.</title>
        <authorList>
            <person name="Gladden J."/>
        </authorList>
    </citation>
    <scope>NUCLEOTIDE SEQUENCE [LARGE SCALE GENOMIC DNA]</scope>
    <source>
        <strain evidence="2 3">J19</strain>
    </source>
</reference>
<keyword evidence="1" id="KW-0472">Membrane</keyword>
<feature type="transmembrane region" description="Helical" evidence="1">
    <location>
        <begin position="36"/>
        <end position="55"/>
    </location>
</feature>
<sequence>MDALAALVVAITGLPALGVATWYARYDDEHARGLALRWALIALAILCGAVGLYFAGGSRGAVTAVAVAMALAVNALAISTILHARRGRPRR</sequence>
<keyword evidence="1" id="KW-1133">Transmembrane helix</keyword>
<organism evidence="2 3">
    <name type="scientific">Pseudoxanthomonas taiwanensis J19</name>
    <dbReference type="NCBI Taxonomy" id="935569"/>
    <lineage>
        <taxon>Bacteria</taxon>
        <taxon>Pseudomonadati</taxon>
        <taxon>Pseudomonadota</taxon>
        <taxon>Gammaproteobacteria</taxon>
        <taxon>Lysobacterales</taxon>
        <taxon>Lysobacteraceae</taxon>
        <taxon>Pseudoxanthomonas</taxon>
    </lineage>
</organism>
<dbReference type="OrthoDB" id="5986400at2"/>
<dbReference type="AlphaFoldDB" id="A0A562D8X9"/>
<dbReference type="EMBL" id="VLJS01000080">
    <property type="protein sequence ID" value="TWH06011.1"/>
    <property type="molecule type" value="Genomic_DNA"/>
</dbReference>
<keyword evidence="1" id="KW-0812">Transmembrane</keyword>
<feature type="transmembrane region" description="Helical" evidence="1">
    <location>
        <begin position="61"/>
        <end position="82"/>
    </location>
</feature>
<protein>
    <submittedName>
        <fullName evidence="2">Uncharacterized protein</fullName>
    </submittedName>
</protein>
<evidence type="ECO:0000313" key="2">
    <source>
        <dbReference type="EMBL" id="TWH06011.1"/>
    </source>
</evidence>